<dbReference type="PANTHER" id="PTHR39624">
    <property type="entry name" value="PROTEIN INVOLVED IN RIMO-MEDIATED BETA-METHYLTHIOLATION OF RIBOSOMAL PROTEIN S12 YCAO"/>
    <property type="match status" value="1"/>
</dbReference>
<sequence length="135" mass="15085">MDIHLESKAQAQLAQTLHMGNHQLTTDVSIADGGEDLGPSPHDLYDAALASCKALTVMWFARKKNIAVTHIDTRIERDDSEERQGIYRLSTHLIIHGEISDEEFHQLSVVAEKCPVHKLMVSVTTEITTKVERAK</sequence>
<gene>
    <name evidence="1" type="ORF">H8K52_19820</name>
</gene>
<dbReference type="InterPro" id="IPR003718">
    <property type="entry name" value="OsmC/Ohr_fam"/>
</dbReference>
<dbReference type="PANTHER" id="PTHR39624:SF2">
    <property type="entry name" value="OSMC-LIKE PROTEIN"/>
    <property type="match status" value="1"/>
</dbReference>
<reference evidence="1 2" key="1">
    <citation type="submission" date="2020-08" db="EMBL/GenBank/DDBJ databases">
        <title>Novel species isolated from subtropical streams in China.</title>
        <authorList>
            <person name="Lu H."/>
        </authorList>
    </citation>
    <scope>NUCLEOTIDE SEQUENCE [LARGE SCALE GENOMIC DNA]</scope>
    <source>
        <strain evidence="1 2">KACC 16656</strain>
    </source>
</reference>
<keyword evidence="2" id="KW-1185">Reference proteome</keyword>
<dbReference type="Proteomes" id="UP000648257">
    <property type="component" value="Unassembled WGS sequence"/>
</dbReference>
<evidence type="ECO:0000313" key="1">
    <source>
        <dbReference type="EMBL" id="MBC3809594.1"/>
    </source>
</evidence>
<dbReference type="Pfam" id="PF02566">
    <property type="entry name" value="OsmC"/>
    <property type="match status" value="1"/>
</dbReference>
<dbReference type="RefSeq" id="WP_186924651.1">
    <property type="nucleotide sequence ID" value="NZ_JACOFW010000040.1"/>
</dbReference>
<dbReference type="EMBL" id="JACOFW010000040">
    <property type="protein sequence ID" value="MBC3809594.1"/>
    <property type="molecule type" value="Genomic_DNA"/>
</dbReference>
<evidence type="ECO:0000313" key="2">
    <source>
        <dbReference type="Proteomes" id="UP000648257"/>
    </source>
</evidence>
<name>A0ABR6XBE2_9BURK</name>
<dbReference type="Gene3D" id="3.30.300.20">
    <property type="match status" value="1"/>
</dbReference>
<comment type="caution">
    <text evidence="1">The sequence shown here is derived from an EMBL/GenBank/DDBJ whole genome shotgun (WGS) entry which is preliminary data.</text>
</comment>
<accession>A0ABR6XBE2</accession>
<protein>
    <submittedName>
        <fullName evidence="1">OsmC family protein</fullName>
    </submittedName>
</protein>
<organism evidence="1 2">
    <name type="scientific">Undibacterium seohonense</name>
    <dbReference type="NCBI Taxonomy" id="1344950"/>
    <lineage>
        <taxon>Bacteria</taxon>
        <taxon>Pseudomonadati</taxon>
        <taxon>Pseudomonadota</taxon>
        <taxon>Betaproteobacteria</taxon>
        <taxon>Burkholderiales</taxon>
        <taxon>Oxalobacteraceae</taxon>
        <taxon>Undibacterium</taxon>
    </lineage>
</organism>
<dbReference type="InterPro" id="IPR015946">
    <property type="entry name" value="KH_dom-like_a/b"/>
</dbReference>
<dbReference type="SUPFAM" id="SSF82784">
    <property type="entry name" value="OsmC-like"/>
    <property type="match status" value="1"/>
</dbReference>
<dbReference type="InterPro" id="IPR036102">
    <property type="entry name" value="OsmC/Ohrsf"/>
</dbReference>
<proteinExistence type="predicted"/>